<dbReference type="HOGENOM" id="CLU_029307_1_4_1"/>
<dbReference type="PANTHER" id="PTHR33180:SF31">
    <property type="entry name" value="POLYPROTEIN PROTEIN"/>
    <property type="match status" value="1"/>
</dbReference>
<proteinExistence type="predicted"/>
<accession>M1DG66</accession>
<feature type="domain" description="Putative plant transposon protein" evidence="1">
    <location>
        <begin position="53"/>
        <end position="210"/>
    </location>
</feature>
<dbReference type="InParanoid" id="M1DG66"/>
<organism evidence="2 3">
    <name type="scientific">Solanum tuberosum</name>
    <name type="common">Potato</name>
    <dbReference type="NCBI Taxonomy" id="4113"/>
    <lineage>
        <taxon>Eukaryota</taxon>
        <taxon>Viridiplantae</taxon>
        <taxon>Streptophyta</taxon>
        <taxon>Embryophyta</taxon>
        <taxon>Tracheophyta</taxon>
        <taxon>Spermatophyta</taxon>
        <taxon>Magnoliopsida</taxon>
        <taxon>eudicotyledons</taxon>
        <taxon>Gunneridae</taxon>
        <taxon>Pentapetalae</taxon>
        <taxon>asterids</taxon>
        <taxon>lamiids</taxon>
        <taxon>Solanales</taxon>
        <taxon>Solanaceae</taxon>
        <taxon>Solanoideae</taxon>
        <taxon>Solaneae</taxon>
        <taxon>Solanum</taxon>
    </lineage>
</organism>
<protein>
    <recommendedName>
        <fullName evidence="1">Putative plant transposon protein domain-containing protein</fullName>
    </recommendedName>
</protein>
<dbReference type="PANTHER" id="PTHR33180">
    <property type="entry name" value="PHOTOSYSTEM II CP43 REACTION CENTER PROTEIN"/>
    <property type="match status" value="1"/>
</dbReference>
<dbReference type="PaxDb" id="4113-PGSC0003DMT400088534"/>
<dbReference type="Gramene" id="PGSC0003DMT400088534">
    <property type="protein sequence ID" value="PGSC0003DMT400088534"/>
    <property type="gene ID" value="PGSC0003DMG400038105"/>
</dbReference>
<evidence type="ECO:0000259" key="1">
    <source>
        <dbReference type="Pfam" id="PF20167"/>
    </source>
</evidence>
<sequence>MLSDTPIDPGIQSDIAEYVEIGRHLSKAETSLDSGADGFVDRYPEVWNTIKIHKLEIFTKPRSSYISTWVREFYAEYEKLVPKGKKKVNAFKPVNYVVVQGQKIKCSSTEINEGWLAPLIFDVTPRWIEAGVPIEKKDLNLEARYWFGFISSTLMPSHIESIHRNPKVACLGCIRDRERLNSGLLIEQEMAMRAKHSQNSLPFPVLITELPDAYRDQRHYPMI</sequence>
<dbReference type="AlphaFoldDB" id="M1DG66"/>
<dbReference type="Proteomes" id="UP000011115">
    <property type="component" value="Unassembled WGS sequence"/>
</dbReference>
<evidence type="ECO:0000313" key="3">
    <source>
        <dbReference type="Proteomes" id="UP000011115"/>
    </source>
</evidence>
<reference evidence="3" key="1">
    <citation type="journal article" date="2011" name="Nature">
        <title>Genome sequence and analysis of the tuber crop potato.</title>
        <authorList>
            <consortium name="The Potato Genome Sequencing Consortium"/>
        </authorList>
    </citation>
    <scope>NUCLEOTIDE SEQUENCE [LARGE SCALE GENOMIC DNA]</scope>
    <source>
        <strain evidence="3">cv. DM1-3 516 R44</strain>
    </source>
</reference>
<reference evidence="2" key="2">
    <citation type="submission" date="2015-06" db="UniProtKB">
        <authorList>
            <consortium name="EnsemblPlants"/>
        </authorList>
    </citation>
    <scope>IDENTIFICATION</scope>
    <source>
        <strain evidence="2">DM1-3 516 R44</strain>
    </source>
</reference>
<keyword evidence="3" id="KW-1185">Reference proteome</keyword>
<name>M1DG66_SOLTU</name>
<dbReference type="EnsemblPlants" id="PGSC0003DMT400088534">
    <property type="protein sequence ID" value="PGSC0003DMT400088534"/>
    <property type="gene ID" value="PGSC0003DMG400038105"/>
</dbReference>
<dbReference type="Pfam" id="PF20167">
    <property type="entry name" value="Transposase_32"/>
    <property type="match status" value="1"/>
</dbReference>
<dbReference type="InterPro" id="IPR046796">
    <property type="entry name" value="Transposase_32_dom"/>
</dbReference>
<evidence type="ECO:0000313" key="2">
    <source>
        <dbReference type="EnsemblPlants" id="PGSC0003DMT400088534"/>
    </source>
</evidence>